<dbReference type="InterPro" id="IPR036291">
    <property type="entry name" value="NAD(P)-bd_dom_sf"/>
</dbReference>
<dbReference type="Proteomes" id="UP001143362">
    <property type="component" value="Unassembled WGS sequence"/>
</dbReference>
<proteinExistence type="inferred from homology"/>
<dbReference type="PRINTS" id="PR00080">
    <property type="entry name" value="SDRFAMILY"/>
</dbReference>
<accession>A0ABT3TC62</accession>
<dbReference type="RefSeq" id="WP_279243870.1">
    <property type="nucleotide sequence ID" value="NZ_SHNN01000001.1"/>
</dbReference>
<evidence type="ECO:0000313" key="3">
    <source>
        <dbReference type="EMBL" id="MCX2979881.1"/>
    </source>
</evidence>
<dbReference type="PANTHER" id="PTHR24321">
    <property type="entry name" value="DEHYDROGENASES, SHORT CHAIN"/>
    <property type="match status" value="1"/>
</dbReference>
<dbReference type="EC" id="1.1.1.47" evidence="3"/>
<evidence type="ECO:0000256" key="1">
    <source>
        <dbReference type="ARBA" id="ARBA00006484"/>
    </source>
</evidence>
<comment type="similarity">
    <text evidence="1">Belongs to the short-chain dehydrogenases/reductases (SDR) family.</text>
</comment>
<dbReference type="PANTHER" id="PTHR24321:SF15">
    <property type="entry name" value="OXIDOREDUCTASE UCPA"/>
    <property type="match status" value="1"/>
</dbReference>
<organism evidence="3 4">
    <name type="scientific">Candidatus Litorirhabdus singularis</name>
    <dbReference type="NCBI Taxonomy" id="2518993"/>
    <lineage>
        <taxon>Bacteria</taxon>
        <taxon>Pseudomonadati</taxon>
        <taxon>Pseudomonadota</taxon>
        <taxon>Gammaproteobacteria</taxon>
        <taxon>Cellvibrionales</taxon>
        <taxon>Halieaceae</taxon>
        <taxon>Candidatus Litorirhabdus</taxon>
    </lineage>
</organism>
<keyword evidence="4" id="KW-1185">Reference proteome</keyword>
<sequence length="256" mass="26731">MARVEGKVAIVTGGAQGLGEAAVKGLTREGALVLLCDTNAARGAETATKYGAKFYQHDVGEEDQWRALMDNVVAQYGRLDILVNNAGIFHSSRVDETSLEDFRRVIDINLTGCFLGCKHGVQAMRANPDSGGGSIINLSSVSGQRGQAGNGAYGSSKAAVALLTKTVAVENGEFKIRCNSIHPGIIQTPMLDALFEAAGDQAAAITNQIEQKTPLGIIGNPDDIGDMVVFLASTDSQFITGAEMVVDGGAIASLPY</sequence>
<dbReference type="GO" id="GO:0047936">
    <property type="term" value="F:glucose 1-dehydrogenase [NAD(P)+] activity"/>
    <property type="evidence" value="ECO:0007669"/>
    <property type="project" value="UniProtKB-EC"/>
</dbReference>
<keyword evidence="2 3" id="KW-0560">Oxidoreductase</keyword>
<name>A0ABT3TC62_9GAMM</name>
<evidence type="ECO:0000256" key="2">
    <source>
        <dbReference type="ARBA" id="ARBA00023002"/>
    </source>
</evidence>
<dbReference type="InterPro" id="IPR002347">
    <property type="entry name" value="SDR_fam"/>
</dbReference>
<comment type="caution">
    <text evidence="3">The sequence shown here is derived from an EMBL/GenBank/DDBJ whole genome shotgun (WGS) entry which is preliminary data.</text>
</comment>
<gene>
    <name evidence="3" type="ORF">EYC98_03275</name>
</gene>
<dbReference type="EMBL" id="SHNN01000001">
    <property type="protein sequence ID" value="MCX2979881.1"/>
    <property type="molecule type" value="Genomic_DNA"/>
</dbReference>
<dbReference type="NCBIfam" id="NF005559">
    <property type="entry name" value="PRK07231.1"/>
    <property type="match status" value="1"/>
</dbReference>
<dbReference type="PRINTS" id="PR00081">
    <property type="entry name" value="GDHRDH"/>
</dbReference>
<dbReference type="SUPFAM" id="SSF51735">
    <property type="entry name" value="NAD(P)-binding Rossmann-fold domains"/>
    <property type="match status" value="1"/>
</dbReference>
<reference evidence="3" key="1">
    <citation type="submission" date="2019-02" db="EMBL/GenBank/DDBJ databases">
        <authorList>
            <person name="Li S.-H."/>
        </authorList>
    </citation>
    <scope>NUCLEOTIDE SEQUENCE</scope>
    <source>
        <strain evidence="3">IMCC14734</strain>
    </source>
</reference>
<evidence type="ECO:0000313" key="4">
    <source>
        <dbReference type="Proteomes" id="UP001143362"/>
    </source>
</evidence>
<dbReference type="PROSITE" id="PS00061">
    <property type="entry name" value="ADH_SHORT"/>
    <property type="match status" value="1"/>
</dbReference>
<dbReference type="InterPro" id="IPR020904">
    <property type="entry name" value="Sc_DH/Rdtase_CS"/>
</dbReference>
<dbReference type="Pfam" id="PF13561">
    <property type="entry name" value="adh_short_C2"/>
    <property type="match status" value="1"/>
</dbReference>
<dbReference type="Gene3D" id="3.40.50.720">
    <property type="entry name" value="NAD(P)-binding Rossmann-like Domain"/>
    <property type="match status" value="1"/>
</dbReference>
<protein>
    <submittedName>
        <fullName evidence="3">Glucose 1-dehydrogenase</fullName>
        <ecNumber evidence="3">1.1.1.47</ecNumber>
    </submittedName>
</protein>